<reference evidence="1" key="1">
    <citation type="submission" date="2014-11" db="EMBL/GenBank/DDBJ databases">
        <authorList>
            <person name="Amaro Gonzalez C."/>
        </authorList>
    </citation>
    <scope>NUCLEOTIDE SEQUENCE</scope>
</reference>
<dbReference type="AlphaFoldDB" id="A0A0E9TNB7"/>
<sequence>MTNMSEEQKGVPVVSDSIEVTLNSVQRNPKMTGMLQLELYKVARIISPRPFGDSHKTQQV</sequence>
<proteinExistence type="predicted"/>
<reference evidence="1" key="2">
    <citation type="journal article" date="2015" name="Fish Shellfish Immunol.">
        <title>Early steps in the European eel (Anguilla anguilla)-Vibrio vulnificus interaction in the gills: Role of the RtxA13 toxin.</title>
        <authorList>
            <person name="Callol A."/>
            <person name="Pajuelo D."/>
            <person name="Ebbesson L."/>
            <person name="Teles M."/>
            <person name="MacKenzie S."/>
            <person name="Amaro C."/>
        </authorList>
    </citation>
    <scope>NUCLEOTIDE SEQUENCE</scope>
</reference>
<organism evidence="1">
    <name type="scientific">Anguilla anguilla</name>
    <name type="common">European freshwater eel</name>
    <name type="synonym">Muraena anguilla</name>
    <dbReference type="NCBI Taxonomy" id="7936"/>
    <lineage>
        <taxon>Eukaryota</taxon>
        <taxon>Metazoa</taxon>
        <taxon>Chordata</taxon>
        <taxon>Craniata</taxon>
        <taxon>Vertebrata</taxon>
        <taxon>Euteleostomi</taxon>
        <taxon>Actinopterygii</taxon>
        <taxon>Neopterygii</taxon>
        <taxon>Teleostei</taxon>
        <taxon>Anguilliformes</taxon>
        <taxon>Anguillidae</taxon>
        <taxon>Anguilla</taxon>
    </lineage>
</organism>
<evidence type="ECO:0000313" key="1">
    <source>
        <dbReference type="EMBL" id="JAH54345.1"/>
    </source>
</evidence>
<dbReference type="EMBL" id="GBXM01054232">
    <property type="protein sequence ID" value="JAH54345.1"/>
    <property type="molecule type" value="Transcribed_RNA"/>
</dbReference>
<accession>A0A0E9TNB7</accession>
<protein>
    <submittedName>
        <fullName evidence="1">Uncharacterized protein</fullName>
    </submittedName>
</protein>
<name>A0A0E9TNB7_ANGAN</name>